<dbReference type="InterPro" id="IPR014747">
    <property type="entry name" value="Bac_photo_RC_H_C"/>
</dbReference>
<protein>
    <recommendedName>
        <fullName evidence="1">PRC-barrel domain-containing protein</fullName>
    </recommendedName>
</protein>
<dbReference type="SUPFAM" id="SSF50346">
    <property type="entry name" value="PRC-barrel domain"/>
    <property type="match status" value="1"/>
</dbReference>
<dbReference type="Pfam" id="PF05239">
    <property type="entry name" value="PRC"/>
    <property type="match status" value="1"/>
</dbReference>
<dbReference type="Gene3D" id="3.90.50.10">
    <property type="entry name" value="Photosynthetic Reaction Center, subunit H, domain 2"/>
    <property type="match status" value="1"/>
</dbReference>
<evidence type="ECO:0000313" key="2">
    <source>
        <dbReference type="EMBL" id="GIE97736.1"/>
    </source>
</evidence>
<evidence type="ECO:0000259" key="1">
    <source>
        <dbReference type="Pfam" id="PF05239"/>
    </source>
</evidence>
<feature type="domain" description="PRC-barrel" evidence="1">
    <location>
        <begin position="60"/>
        <end position="100"/>
    </location>
</feature>
<dbReference type="Proteomes" id="UP000636960">
    <property type="component" value="Unassembled WGS sequence"/>
</dbReference>
<accession>A0A919K6X9</accession>
<comment type="caution">
    <text evidence="2">The sequence shown here is derived from an EMBL/GenBank/DDBJ whole genome shotgun (WGS) entry which is preliminary data.</text>
</comment>
<organism evidence="2 3">
    <name type="scientific">Paractinoplanes rishiriensis</name>
    <dbReference type="NCBI Taxonomy" id="1050105"/>
    <lineage>
        <taxon>Bacteria</taxon>
        <taxon>Bacillati</taxon>
        <taxon>Actinomycetota</taxon>
        <taxon>Actinomycetes</taxon>
        <taxon>Micromonosporales</taxon>
        <taxon>Micromonosporaceae</taxon>
        <taxon>Paractinoplanes</taxon>
    </lineage>
</organism>
<dbReference type="GO" id="GO:0030077">
    <property type="term" value="C:plasma membrane light-harvesting complex"/>
    <property type="evidence" value="ECO:0007669"/>
    <property type="project" value="InterPro"/>
</dbReference>
<proteinExistence type="predicted"/>
<dbReference type="EMBL" id="BOMV01000057">
    <property type="protein sequence ID" value="GIE97736.1"/>
    <property type="molecule type" value="Genomic_DNA"/>
</dbReference>
<dbReference type="InterPro" id="IPR027275">
    <property type="entry name" value="PRC-brl_dom"/>
</dbReference>
<evidence type="ECO:0000313" key="3">
    <source>
        <dbReference type="Proteomes" id="UP000636960"/>
    </source>
</evidence>
<dbReference type="AlphaFoldDB" id="A0A919K6X9"/>
<dbReference type="GO" id="GO:0019684">
    <property type="term" value="P:photosynthesis, light reaction"/>
    <property type="evidence" value="ECO:0007669"/>
    <property type="project" value="InterPro"/>
</dbReference>
<reference evidence="2" key="1">
    <citation type="submission" date="2021-01" db="EMBL/GenBank/DDBJ databases">
        <title>Whole genome shotgun sequence of Actinoplanes rishiriensis NBRC 108556.</title>
        <authorList>
            <person name="Komaki H."/>
            <person name="Tamura T."/>
        </authorList>
    </citation>
    <scope>NUCLEOTIDE SEQUENCE</scope>
    <source>
        <strain evidence="2">NBRC 108556</strain>
    </source>
</reference>
<gene>
    <name evidence="2" type="ORF">Ari01nite_52010</name>
</gene>
<keyword evidence="3" id="KW-1185">Reference proteome</keyword>
<name>A0A919K6X9_9ACTN</name>
<dbReference type="InterPro" id="IPR011033">
    <property type="entry name" value="PRC_barrel-like_sf"/>
</dbReference>
<sequence>MQPYAFSPWIWRDPDAMSGYGPPAGVDDEVASDSVAGYHVEATDGHIGSVDEASYEVGSSYIVVDTGPWIFGRKVLLPAGTVQRIDRDERKVYVDRTKDQIKDSPEYDKDTFDNADYREQVGTYYSDSYRTAPPSR</sequence>